<evidence type="ECO:0000256" key="1">
    <source>
        <dbReference type="ARBA" id="ARBA00022801"/>
    </source>
</evidence>
<keyword evidence="1" id="KW-0378">Hydrolase</keyword>
<dbReference type="InterPro" id="IPR011962">
    <property type="entry name" value="dCTP_deaminase"/>
</dbReference>
<dbReference type="Pfam" id="PF22769">
    <property type="entry name" value="DCD"/>
    <property type="match status" value="1"/>
</dbReference>
<dbReference type="PANTHER" id="PTHR42680:SF3">
    <property type="entry name" value="DCTP DEAMINASE"/>
    <property type="match status" value="1"/>
</dbReference>
<dbReference type="EMBL" id="MGFH01000182">
    <property type="protein sequence ID" value="OGM03243.1"/>
    <property type="molecule type" value="Genomic_DNA"/>
</dbReference>
<dbReference type="InterPro" id="IPR036157">
    <property type="entry name" value="dUTPase-like_sf"/>
</dbReference>
<keyword evidence="2" id="KW-0546">Nucleotide metabolism</keyword>
<gene>
    <name evidence="3" type="ORF">A2008_06200</name>
</gene>
<organism evidence="3 4">
    <name type="scientific">Candidatus Wallbacteria bacterium GWC2_49_35</name>
    <dbReference type="NCBI Taxonomy" id="1817813"/>
    <lineage>
        <taxon>Bacteria</taxon>
        <taxon>Candidatus Walliibacteriota</taxon>
    </lineage>
</organism>
<dbReference type="STRING" id="1817813.A2008_06200"/>
<dbReference type="SUPFAM" id="SSF51283">
    <property type="entry name" value="dUTPase-like"/>
    <property type="match status" value="1"/>
</dbReference>
<dbReference type="CDD" id="cd07557">
    <property type="entry name" value="trimeric_dUTPase"/>
    <property type="match status" value="1"/>
</dbReference>
<dbReference type="Proteomes" id="UP000178735">
    <property type="component" value="Unassembled WGS sequence"/>
</dbReference>
<reference evidence="3 4" key="1">
    <citation type="journal article" date="2016" name="Nat. Commun.">
        <title>Thousands of microbial genomes shed light on interconnected biogeochemical processes in an aquifer system.</title>
        <authorList>
            <person name="Anantharaman K."/>
            <person name="Brown C.T."/>
            <person name="Hug L.A."/>
            <person name="Sharon I."/>
            <person name="Castelle C.J."/>
            <person name="Probst A.J."/>
            <person name="Thomas B.C."/>
            <person name="Singh A."/>
            <person name="Wilkins M.J."/>
            <person name="Karaoz U."/>
            <person name="Brodie E.L."/>
            <person name="Williams K.H."/>
            <person name="Hubbard S.S."/>
            <person name="Banfield J.F."/>
        </authorList>
    </citation>
    <scope>NUCLEOTIDE SEQUENCE [LARGE SCALE GENOMIC DNA]</scope>
</reference>
<dbReference type="Gene3D" id="2.70.40.10">
    <property type="match status" value="1"/>
</dbReference>
<dbReference type="AlphaFoldDB" id="A0A1F7WK69"/>
<dbReference type="PANTHER" id="PTHR42680">
    <property type="entry name" value="DCTP DEAMINASE"/>
    <property type="match status" value="1"/>
</dbReference>
<evidence type="ECO:0000256" key="2">
    <source>
        <dbReference type="ARBA" id="ARBA00023080"/>
    </source>
</evidence>
<evidence type="ECO:0000313" key="3">
    <source>
        <dbReference type="EMBL" id="OGM03243.1"/>
    </source>
</evidence>
<protein>
    <submittedName>
        <fullName evidence="3">dCTP deaminase</fullName>
    </submittedName>
</protein>
<dbReference type="NCBIfam" id="TIGR02274">
    <property type="entry name" value="dCTP_deam"/>
    <property type="match status" value="1"/>
</dbReference>
<comment type="caution">
    <text evidence="3">The sequence shown here is derived from an EMBL/GenBank/DDBJ whole genome shotgun (WGS) entry which is preliminary data.</text>
</comment>
<dbReference type="GO" id="GO:0006229">
    <property type="term" value="P:dUTP biosynthetic process"/>
    <property type="evidence" value="ECO:0007669"/>
    <property type="project" value="InterPro"/>
</dbReference>
<sequence>MSILTHDEILKSIEKGEIKIEPFTPNAIGPASVDLRLDRKFRVFKKLHKVYNVVEEANYEEVTDYIEVDDQFLLLPGESVLGITMEKISLAPDICGWLEGRSRFARIGLAVHVTAGFMQPGISNQQVLEINNSSPIAMALFPGTFICQFIFQRCIGSAVYKGRFANQYKP</sequence>
<dbReference type="GO" id="GO:0008829">
    <property type="term" value="F:dCTP deaminase activity"/>
    <property type="evidence" value="ECO:0007669"/>
    <property type="project" value="InterPro"/>
</dbReference>
<accession>A0A1F7WK69</accession>
<dbReference type="InterPro" id="IPR033704">
    <property type="entry name" value="dUTPase_trimeric"/>
</dbReference>
<proteinExistence type="predicted"/>
<name>A0A1F7WK69_9BACT</name>
<evidence type="ECO:0000313" key="4">
    <source>
        <dbReference type="Proteomes" id="UP000178735"/>
    </source>
</evidence>